<keyword evidence="2" id="KW-0732">Signal</keyword>
<reference evidence="3" key="1">
    <citation type="submission" date="2022-06" db="EMBL/GenBank/DDBJ databases">
        <title>Novel species in genus Dyadobacter.</title>
        <authorList>
            <person name="Ma C."/>
        </authorList>
    </citation>
    <scope>NUCLEOTIDE SEQUENCE</scope>
    <source>
        <strain evidence="3">CY22</strain>
    </source>
</reference>
<proteinExistence type="predicted"/>
<dbReference type="Proteomes" id="UP001055420">
    <property type="component" value="Chromosome"/>
</dbReference>
<dbReference type="RefSeq" id="WP_235163183.1">
    <property type="nucleotide sequence ID" value="NZ_CP098805.1"/>
</dbReference>
<evidence type="ECO:0000313" key="3">
    <source>
        <dbReference type="EMBL" id="USJ33016.1"/>
    </source>
</evidence>
<name>A0ABY4XRE2_9BACT</name>
<feature type="chain" id="PRO_5045700459" description="Lipoprotein" evidence="2">
    <location>
        <begin position="17"/>
        <end position="146"/>
    </location>
</feature>
<evidence type="ECO:0000256" key="1">
    <source>
        <dbReference type="SAM" id="MobiDB-lite"/>
    </source>
</evidence>
<evidence type="ECO:0000256" key="2">
    <source>
        <dbReference type="SAM" id="SignalP"/>
    </source>
</evidence>
<accession>A0ABY4XRE2</accession>
<feature type="region of interest" description="Disordered" evidence="1">
    <location>
        <begin position="21"/>
        <end position="49"/>
    </location>
</feature>
<feature type="compositionally biased region" description="Polar residues" evidence="1">
    <location>
        <begin position="22"/>
        <end position="34"/>
    </location>
</feature>
<sequence length="146" mass="15945">MKRTILFALIWLSVMACDEKQNATPQPEPQSTSVPYRKQTKIAASGAGASGADLKVDLREVNDSRCPKDVVCIQMGSAKIKLNVSDATNSTEVNVDFKGDAKADSQAFTLSGQNYMLTVSELQPYPVSTQTPKIEDYKVNVTIEKK</sequence>
<dbReference type="PROSITE" id="PS51257">
    <property type="entry name" value="PROKAR_LIPOPROTEIN"/>
    <property type="match status" value="1"/>
</dbReference>
<organism evidence="3 4">
    <name type="scientific">Dyadobacter chenhuakuii</name>
    <dbReference type="NCBI Taxonomy" id="2909339"/>
    <lineage>
        <taxon>Bacteria</taxon>
        <taxon>Pseudomonadati</taxon>
        <taxon>Bacteroidota</taxon>
        <taxon>Cytophagia</taxon>
        <taxon>Cytophagales</taxon>
        <taxon>Spirosomataceae</taxon>
        <taxon>Dyadobacter</taxon>
    </lineage>
</organism>
<feature type="signal peptide" evidence="2">
    <location>
        <begin position="1"/>
        <end position="16"/>
    </location>
</feature>
<evidence type="ECO:0000313" key="4">
    <source>
        <dbReference type="Proteomes" id="UP001055420"/>
    </source>
</evidence>
<protein>
    <recommendedName>
        <fullName evidence="5">Lipoprotein</fullName>
    </recommendedName>
</protein>
<dbReference type="EMBL" id="CP098805">
    <property type="protein sequence ID" value="USJ33016.1"/>
    <property type="molecule type" value="Genomic_DNA"/>
</dbReference>
<gene>
    <name evidence="3" type="ORF">NFI80_09735</name>
</gene>
<evidence type="ECO:0008006" key="5">
    <source>
        <dbReference type="Google" id="ProtNLM"/>
    </source>
</evidence>
<keyword evidence="4" id="KW-1185">Reference proteome</keyword>